<sequence>MLAGEASSCRALLHGLAEDAEVAASAFLAITWRPVAHRTNSECGHTGMIEEPPTPTQLRIKAGTAVLTVGITLGLLLYDWDNAAKEDAQVMTKLSALLLNANACEFVPVAAKAPSSDGSQPSAPRTPVAEQASAALLSPQADWGDVGFAKGSSSVQHSADYSEDASYASSWDAGYRQDWPNGWPAAEYLPYTDQTCGVDSTGQFWYGAAAAQQLGASGMYDATSYDLNGYGAGAYDTSGAYVDGAYAANGYASAENGYAPPEGYAADGQYWPPANQPPAPPPQRATKATRKAEANATVAVLAQQFPAYSLDSLRELLDVNKRDLASALDMLAQLEAEQDGQLPAGQEQAPPALDEDNFPSLAAASPARQPSAKHTAAKGSSTSAPQSPIASLDSTSSGDSARTDANAEATAPTTPPRVHAAAMMAASPLAVKSGFADAVRKPAQSTKSPASPTDVFGGVAAEKPRAAIGQPTIWPAQKASADVAWVDTGASVARQYSDAREEARAHALARNAYFQNATQAYLAGNKAAAKELGARGRWHSEQMKAAHAAASENIFQQRNGRSWSGAGKAGSANGLIDLHGLHVSEAMRILRRELSQLQGKPANGARAPAKLHICVGTGHHTKGARTPARLPTAVESFLTSEGFQFRHSQPGLLEVTLQG</sequence>
<dbReference type="AlphaFoldDB" id="A0AAW1QAT6"/>
<feature type="compositionally biased region" description="Pro residues" evidence="1">
    <location>
        <begin position="274"/>
        <end position="283"/>
    </location>
</feature>
<evidence type="ECO:0000313" key="4">
    <source>
        <dbReference type="Proteomes" id="UP001489004"/>
    </source>
</evidence>
<name>A0AAW1QAT6_9CHLO</name>
<evidence type="ECO:0000256" key="1">
    <source>
        <dbReference type="SAM" id="MobiDB-lite"/>
    </source>
</evidence>
<dbReference type="PANTHER" id="PTHR46651:SF1">
    <property type="entry name" value="SMALL MUTS RELATED FAMILY PROTEIN"/>
    <property type="match status" value="1"/>
</dbReference>
<dbReference type="InterPro" id="IPR013899">
    <property type="entry name" value="DUF1771"/>
</dbReference>
<dbReference type="InterPro" id="IPR036063">
    <property type="entry name" value="Smr_dom_sf"/>
</dbReference>
<dbReference type="PANTHER" id="PTHR46651">
    <property type="entry name" value="POLYADENYLATE-BINDING PROTEIN-INTERACTING PROTEIN 7"/>
    <property type="match status" value="1"/>
</dbReference>
<organism evidence="3 4">
    <name type="scientific">[Myrmecia] bisecta</name>
    <dbReference type="NCBI Taxonomy" id="41462"/>
    <lineage>
        <taxon>Eukaryota</taxon>
        <taxon>Viridiplantae</taxon>
        <taxon>Chlorophyta</taxon>
        <taxon>core chlorophytes</taxon>
        <taxon>Trebouxiophyceae</taxon>
        <taxon>Trebouxiales</taxon>
        <taxon>Trebouxiaceae</taxon>
        <taxon>Myrmecia</taxon>
    </lineage>
</organism>
<dbReference type="Gene3D" id="3.30.1370.110">
    <property type="match status" value="1"/>
</dbReference>
<feature type="domain" description="Smr" evidence="2">
    <location>
        <begin position="576"/>
        <end position="658"/>
    </location>
</feature>
<evidence type="ECO:0000313" key="3">
    <source>
        <dbReference type="EMBL" id="KAK9818026.1"/>
    </source>
</evidence>
<protein>
    <recommendedName>
        <fullName evidence="2">Smr domain-containing protein</fullName>
    </recommendedName>
</protein>
<dbReference type="SMART" id="SM01162">
    <property type="entry name" value="DUF1771"/>
    <property type="match status" value="1"/>
</dbReference>
<dbReference type="Proteomes" id="UP001489004">
    <property type="component" value="Unassembled WGS sequence"/>
</dbReference>
<reference evidence="3 4" key="1">
    <citation type="journal article" date="2024" name="Nat. Commun.">
        <title>Phylogenomics reveals the evolutionary origins of lichenization in chlorophyte algae.</title>
        <authorList>
            <person name="Puginier C."/>
            <person name="Libourel C."/>
            <person name="Otte J."/>
            <person name="Skaloud P."/>
            <person name="Haon M."/>
            <person name="Grisel S."/>
            <person name="Petersen M."/>
            <person name="Berrin J.G."/>
            <person name="Delaux P.M."/>
            <person name="Dal Grande F."/>
            <person name="Keller J."/>
        </authorList>
    </citation>
    <scope>NUCLEOTIDE SEQUENCE [LARGE SCALE GENOMIC DNA]</scope>
    <source>
        <strain evidence="3 4">SAG 2043</strain>
    </source>
</reference>
<accession>A0AAW1QAT6</accession>
<feature type="compositionally biased region" description="Polar residues" evidence="1">
    <location>
        <begin position="378"/>
        <end position="400"/>
    </location>
</feature>
<dbReference type="SUPFAM" id="SSF160443">
    <property type="entry name" value="SMR domain-like"/>
    <property type="match status" value="1"/>
</dbReference>
<dbReference type="PROSITE" id="PS50828">
    <property type="entry name" value="SMR"/>
    <property type="match status" value="1"/>
</dbReference>
<keyword evidence="4" id="KW-1185">Reference proteome</keyword>
<comment type="caution">
    <text evidence="3">The sequence shown here is derived from an EMBL/GenBank/DDBJ whole genome shotgun (WGS) entry which is preliminary data.</text>
</comment>
<proteinExistence type="predicted"/>
<dbReference type="InterPro" id="IPR002625">
    <property type="entry name" value="Smr_dom"/>
</dbReference>
<dbReference type="SMART" id="SM00463">
    <property type="entry name" value="SMR"/>
    <property type="match status" value="1"/>
</dbReference>
<dbReference type="InterPro" id="IPR053242">
    <property type="entry name" value="PAM2-like_domain"/>
</dbReference>
<evidence type="ECO:0000259" key="2">
    <source>
        <dbReference type="PROSITE" id="PS50828"/>
    </source>
</evidence>
<feature type="region of interest" description="Disordered" evidence="1">
    <location>
        <begin position="340"/>
        <end position="419"/>
    </location>
</feature>
<dbReference type="Pfam" id="PF08590">
    <property type="entry name" value="DUF1771"/>
    <property type="match status" value="1"/>
</dbReference>
<feature type="region of interest" description="Disordered" evidence="1">
    <location>
        <begin position="264"/>
        <end position="291"/>
    </location>
</feature>
<gene>
    <name evidence="3" type="ORF">WJX72_005872</name>
</gene>
<dbReference type="EMBL" id="JALJOR010000004">
    <property type="protein sequence ID" value="KAK9818026.1"/>
    <property type="molecule type" value="Genomic_DNA"/>
</dbReference>